<name>A0ABT8DAP7_9RHOB</name>
<dbReference type="InterPro" id="IPR004358">
    <property type="entry name" value="Sig_transdc_His_kin-like_C"/>
</dbReference>
<comment type="catalytic activity">
    <reaction evidence="1">
        <text>ATP + protein L-histidine = ADP + protein N-phospho-L-histidine.</text>
        <dbReference type="EC" id="2.7.13.3"/>
    </reaction>
</comment>
<accession>A0ABT8DAP7</accession>
<dbReference type="GO" id="GO:0005524">
    <property type="term" value="F:ATP binding"/>
    <property type="evidence" value="ECO:0007669"/>
    <property type="project" value="UniProtKB-KW"/>
</dbReference>
<proteinExistence type="predicted"/>
<dbReference type="EMBL" id="JAUFRC010000003">
    <property type="protein sequence ID" value="MDN3713878.1"/>
    <property type="molecule type" value="Genomic_DNA"/>
</dbReference>
<dbReference type="SUPFAM" id="SSF55874">
    <property type="entry name" value="ATPase domain of HSP90 chaperone/DNA topoisomerase II/histidine kinase"/>
    <property type="match status" value="1"/>
</dbReference>
<evidence type="ECO:0000256" key="1">
    <source>
        <dbReference type="ARBA" id="ARBA00000085"/>
    </source>
</evidence>
<keyword evidence="4" id="KW-0067">ATP-binding</keyword>
<dbReference type="InterPro" id="IPR036890">
    <property type="entry name" value="HATPase_C_sf"/>
</dbReference>
<dbReference type="PANTHER" id="PTHR43065:SF42">
    <property type="entry name" value="TWO-COMPONENT SENSOR PPRA"/>
    <property type="match status" value="1"/>
</dbReference>
<organism evidence="4 5">
    <name type="scientific">Paracoccus cavernae</name>
    <dbReference type="NCBI Taxonomy" id="1571207"/>
    <lineage>
        <taxon>Bacteria</taxon>
        <taxon>Pseudomonadati</taxon>
        <taxon>Pseudomonadota</taxon>
        <taxon>Alphaproteobacteria</taxon>
        <taxon>Rhodobacterales</taxon>
        <taxon>Paracoccaceae</taxon>
        <taxon>Paracoccus</taxon>
    </lineage>
</organism>
<keyword evidence="4" id="KW-0547">Nucleotide-binding</keyword>
<protein>
    <recommendedName>
        <fullName evidence="2">histidine kinase</fullName>
        <ecNumber evidence="2">2.7.13.3</ecNumber>
    </recommendedName>
</protein>
<dbReference type="Pfam" id="PF02518">
    <property type="entry name" value="HATPase_c"/>
    <property type="match status" value="1"/>
</dbReference>
<dbReference type="SMART" id="SM00387">
    <property type="entry name" value="HATPase_c"/>
    <property type="match status" value="1"/>
</dbReference>
<dbReference type="InterPro" id="IPR005467">
    <property type="entry name" value="His_kinase_dom"/>
</dbReference>
<evidence type="ECO:0000259" key="3">
    <source>
        <dbReference type="PROSITE" id="PS50109"/>
    </source>
</evidence>
<sequence length="130" mass="14020">MPSCSTIRPRGLDPHRFHRLPAGPAQSFAQWRGCFDGRSARGRAAPFAFGAARGRWVEITVKDNGAGIPAAVLPRIFEPFFTTKTEGMGLGLPLSARLIEQMEGTISATSDHGAQFTIRLPLRATSGEGR</sequence>
<dbReference type="PROSITE" id="PS50109">
    <property type="entry name" value="HIS_KIN"/>
    <property type="match status" value="1"/>
</dbReference>
<keyword evidence="5" id="KW-1185">Reference proteome</keyword>
<evidence type="ECO:0000256" key="2">
    <source>
        <dbReference type="ARBA" id="ARBA00012438"/>
    </source>
</evidence>
<feature type="domain" description="Histidine kinase" evidence="3">
    <location>
        <begin position="57"/>
        <end position="124"/>
    </location>
</feature>
<dbReference type="CDD" id="cd00075">
    <property type="entry name" value="HATPase"/>
    <property type="match status" value="1"/>
</dbReference>
<evidence type="ECO:0000313" key="4">
    <source>
        <dbReference type="EMBL" id="MDN3713878.1"/>
    </source>
</evidence>
<dbReference type="EC" id="2.7.13.3" evidence="2"/>
<dbReference type="Proteomes" id="UP001243846">
    <property type="component" value="Unassembled WGS sequence"/>
</dbReference>
<gene>
    <name evidence="4" type="ORF">QWZ10_22710</name>
</gene>
<dbReference type="PANTHER" id="PTHR43065">
    <property type="entry name" value="SENSOR HISTIDINE KINASE"/>
    <property type="match status" value="1"/>
</dbReference>
<dbReference type="PRINTS" id="PR00344">
    <property type="entry name" value="BCTRLSENSOR"/>
</dbReference>
<evidence type="ECO:0000313" key="5">
    <source>
        <dbReference type="Proteomes" id="UP001243846"/>
    </source>
</evidence>
<comment type="caution">
    <text evidence="4">The sequence shown here is derived from an EMBL/GenBank/DDBJ whole genome shotgun (WGS) entry which is preliminary data.</text>
</comment>
<dbReference type="Gene3D" id="3.30.565.10">
    <property type="entry name" value="Histidine kinase-like ATPase, C-terminal domain"/>
    <property type="match status" value="1"/>
</dbReference>
<dbReference type="InterPro" id="IPR003594">
    <property type="entry name" value="HATPase_dom"/>
</dbReference>
<reference evidence="5" key="1">
    <citation type="journal article" date="2019" name="Int. J. Syst. Evol. Microbiol.">
        <title>The Global Catalogue of Microorganisms (GCM) 10K type strain sequencing project: providing services to taxonomists for standard genome sequencing and annotation.</title>
        <authorList>
            <consortium name="The Broad Institute Genomics Platform"/>
            <consortium name="The Broad Institute Genome Sequencing Center for Infectious Disease"/>
            <person name="Wu L."/>
            <person name="Ma J."/>
        </authorList>
    </citation>
    <scope>NUCLEOTIDE SEQUENCE [LARGE SCALE GENOMIC DNA]</scope>
    <source>
        <strain evidence="5">CECT 8482</strain>
    </source>
</reference>